<evidence type="ECO:0000313" key="3">
    <source>
        <dbReference type="Proteomes" id="UP000064967"/>
    </source>
</evidence>
<dbReference type="STRING" id="1391654.AKJ09_01954"/>
<evidence type="ECO:0000313" key="2">
    <source>
        <dbReference type="EMBL" id="AKU95290.1"/>
    </source>
</evidence>
<keyword evidence="3" id="KW-1185">Reference proteome</keyword>
<accession>A0A0K1PP28</accession>
<reference evidence="2 3" key="1">
    <citation type="submission" date="2015-08" db="EMBL/GenBank/DDBJ databases">
        <authorList>
            <person name="Babu N.S."/>
            <person name="Beckwith C.J."/>
            <person name="Beseler K.G."/>
            <person name="Brison A."/>
            <person name="Carone J.V."/>
            <person name="Caskin T.P."/>
            <person name="Diamond M."/>
            <person name="Durham M.E."/>
            <person name="Foxe J.M."/>
            <person name="Go M."/>
            <person name="Henderson B.A."/>
            <person name="Jones I.B."/>
            <person name="McGettigan J.A."/>
            <person name="Micheletti S.J."/>
            <person name="Nasrallah M.E."/>
            <person name="Ortiz D."/>
            <person name="Piller C.R."/>
            <person name="Privatt S.R."/>
            <person name="Schneider S.L."/>
            <person name="Sharp S."/>
            <person name="Smith T.C."/>
            <person name="Stanton J.D."/>
            <person name="Ullery H.E."/>
            <person name="Wilson R.J."/>
            <person name="Serrano M.G."/>
            <person name="Buck G."/>
            <person name="Lee V."/>
            <person name="Wang Y."/>
            <person name="Carvalho R."/>
            <person name="Voegtly L."/>
            <person name="Shi R."/>
            <person name="Duckworth R."/>
            <person name="Johnson A."/>
            <person name="Loviza R."/>
            <person name="Walstead R."/>
            <person name="Shah Z."/>
            <person name="Kiflezghi M."/>
            <person name="Wade K."/>
            <person name="Ball S.L."/>
            <person name="Bradley K.W."/>
            <person name="Asai D.J."/>
            <person name="Bowman C.A."/>
            <person name="Russell D.A."/>
            <person name="Pope W.H."/>
            <person name="Jacobs-Sera D."/>
            <person name="Hendrix R.W."/>
            <person name="Hatfull G.F."/>
        </authorList>
    </citation>
    <scope>NUCLEOTIDE SEQUENCE [LARGE SCALE GENOMIC DNA]</scope>
    <source>
        <strain evidence="2 3">DSM 27648</strain>
    </source>
</reference>
<keyword evidence="1" id="KW-1133">Transmembrane helix</keyword>
<sequence length="43" mass="4527">MWPMAWSTIAVTLIATAMTIIVISCFSTARLVAPCGHGYGPTS</sequence>
<dbReference type="Proteomes" id="UP000064967">
    <property type="component" value="Chromosome"/>
</dbReference>
<organism evidence="2 3">
    <name type="scientific">Labilithrix luteola</name>
    <dbReference type="NCBI Taxonomy" id="1391654"/>
    <lineage>
        <taxon>Bacteria</taxon>
        <taxon>Pseudomonadati</taxon>
        <taxon>Myxococcota</taxon>
        <taxon>Polyangia</taxon>
        <taxon>Polyangiales</taxon>
        <taxon>Labilitrichaceae</taxon>
        <taxon>Labilithrix</taxon>
    </lineage>
</organism>
<keyword evidence="1" id="KW-0472">Membrane</keyword>
<dbReference type="KEGG" id="llu:AKJ09_01954"/>
<feature type="transmembrane region" description="Helical" evidence="1">
    <location>
        <begin position="6"/>
        <end position="26"/>
    </location>
</feature>
<proteinExistence type="predicted"/>
<dbReference type="EMBL" id="CP012333">
    <property type="protein sequence ID" value="AKU95290.1"/>
    <property type="molecule type" value="Genomic_DNA"/>
</dbReference>
<keyword evidence="1" id="KW-0812">Transmembrane</keyword>
<protein>
    <submittedName>
        <fullName evidence="2">Uncharacterized protein</fullName>
    </submittedName>
</protein>
<dbReference type="AlphaFoldDB" id="A0A0K1PP28"/>
<name>A0A0K1PP28_9BACT</name>
<gene>
    <name evidence="2" type="ORF">AKJ09_01954</name>
</gene>
<evidence type="ECO:0000256" key="1">
    <source>
        <dbReference type="SAM" id="Phobius"/>
    </source>
</evidence>